<dbReference type="SUPFAM" id="SSF46955">
    <property type="entry name" value="Putative DNA-binding domain"/>
    <property type="match status" value="1"/>
</dbReference>
<comment type="caution">
    <text evidence="1">The sequence shown here is derived from an EMBL/GenBank/DDBJ whole genome shotgun (WGS) entry which is preliminary data.</text>
</comment>
<sequence>MSITAQTRQRIGTAKVSELSGVPQATLRQWRRRNYGPDSHKLGGRHFYWLDEVTAFIEQAEQAS</sequence>
<proteinExistence type="predicted"/>
<dbReference type="OrthoDB" id="5524782at2"/>
<gene>
    <name evidence="1" type="ORF">FL583_15620</name>
</gene>
<keyword evidence="2" id="KW-1185">Reference proteome</keyword>
<dbReference type="AlphaFoldDB" id="A0A545ASP6"/>
<dbReference type="RefSeq" id="WP_142705351.1">
    <property type="nucleotide sequence ID" value="NZ_VIRS01000009.1"/>
</dbReference>
<dbReference type="InterPro" id="IPR009061">
    <property type="entry name" value="DNA-bd_dom_put_sf"/>
</dbReference>
<dbReference type="InParanoid" id="A0A545ASP6"/>
<keyword evidence="1" id="KW-0238">DNA-binding</keyword>
<protein>
    <submittedName>
        <fullName evidence="1">DNA-binding protein</fullName>
    </submittedName>
</protein>
<evidence type="ECO:0000313" key="2">
    <source>
        <dbReference type="Proteomes" id="UP000317982"/>
    </source>
</evidence>
<dbReference type="Proteomes" id="UP000317982">
    <property type="component" value="Unassembled WGS sequence"/>
</dbReference>
<name>A0A545ASP6_9ACTN</name>
<organism evidence="1 2">
    <name type="scientific">Cryptosporangium phraense</name>
    <dbReference type="NCBI Taxonomy" id="2593070"/>
    <lineage>
        <taxon>Bacteria</taxon>
        <taxon>Bacillati</taxon>
        <taxon>Actinomycetota</taxon>
        <taxon>Actinomycetes</taxon>
        <taxon>Cryptosporangiales</taxon>
        <taxon>Cryptosporangiaceae</taxon>
        <taxon>Cryptosporangium</taxon>
    </lineage>
</organism>
<dbReference type="GO" id="GO:0003677">
    <property type="term" value="F:DNA binding"/>
    <property type="evidence" value="ECO:0007669"/>
    <property type="project" value="UniProtKB-KW"/>
</dbReference>
<reference evidence="1 2" key="1">
    <citation type="submission" date="2019-07" db="EMBL/GenBank/DDBJ databases">
        <title>Cryptosporangium phraense sp. nov., isolated from plant litter.</title>
        <authorList>
            <person name="Suriyachadkun C."/>
        </authorList>
    </citation>
    <scope>NUCLEOTIDE SEQUENCE [LARGE SCALE GENOMIC DNA]</scope>
    <source>
        <strain evidence="1 2">A-T 5661</strain>
    </source>
</reference>
<accession>A0A545ASP6</accession>
<dbReference type="EMBL" id="VIRS01000009">
    <property type="protein sequence ID" value="TQS44360.1"/>
    <property type="molecule type" value="Genomic_DNA"/>
</dbReference>
<evidence type="ECO:0000313" key="1">
    <source>
        <dbReference type="EMBL" id="TQS44360.1"/>
    </source>
</evidence>